<dbReference type="EMBL" id="BAABEX010000026">
    <property type="protein sequence ID" value="GAA4426680.1"/>
    <property type="molecule type" value="Genomic_DNA"/>
</dbReference>
<proteinExistence type="predicted"/>
<evidence type="ECO:0000313" key="2">
    <source>
        <dbReference type="Proteomes" id="UP001501788"/>
    </source>
</evidence>
<gene>
    <name evidence="1" type="ORF">GCM10023090_22940</name>
</gene>
<organism evidence="1 2">
    <name type="scientific">Acidovorax lacteus</name>
    <dbReference type="NCBI Taxonomy" id="1924988"/>
    <lineage>
        <taxon>Bacteria</taxon>
        <taxon>Pseudomonadati</taxon>
        <taxon>Pseudomonadota</taxon>
        <taxon>Betaproteobacteria</taxon>
        <taxon>Burkholderiales</taxon>
        <taxon>Comamonadaceae</taxon>
        <taxon>Acidovorax</taxon>
    </lineage>
</organism>
<comment type="caution">
    <text evidence="1">The sequence shown here is derived from an EMBL/GenBank/DDBJ whole genome shotgun (WGS) entry which is preliminary data.</text>
</comment>
<name>A0ABP8LDS9_9BURK</name>
<accession>A0ABP8LDS9</accession>
<keyword evidence="2" id="KW-1185">Reference proteome</keyword>
<sequence>MNTGVELHDSRVADVVREGDDLRILFRPAYVHRSDGVPGSDSGWGFLQPVEFRFQDATCSAMGECLGAVSDGVVVAAGVEYSNLVPMPLAADGTASARIEFASGGILIVSAEGFSCAATGEPDPNFKERYEA</sequence>
<reference evidence="2" key="1">
    <citation type="journal article" date="2019" name="Int. J. Syst. Evol. Microbiol.">
        <title>The Global Catalogue of Microorganisms (GCM) 10K type strain sequencing project: providing services to taxonomists for standard genome sequencing and annotation.</title>
        <authorList>
            <consortium name="The Broad Institute Genomics Platform"/>
            <consortium name="The Broad Institute Genome Sequencing Center for Infectious Disease"/>
            <person name="Wu L."/>
            <person name="Ma J."/>
        </authorList>
    </citation>
    <scope>NUCLEOTIDE SEQUENCE [LARGE SCALE GENOMIC DNA]</scope>
    <source>
        <strain evidence="2">JCM 31890</strain>
    </source>
</reference>
<evidence type="ECO:0000313" key="1">
    <source>
        <dbReference type="EMBL" id="GAA4426680.1"/>
    </source>
</evidence>
<protein>
    <submittedName>
        <fullName evidence="1">Uncharacterized protein</fullName>
    </submittedName>
</protein>
<dbReference type="Proteomes" id="UP001501788">
    <property type="component" value="Unassembled WGS sequence"/>
</dbReference>